<proteinExistence type="predicted"/>
<accession>A0ACC7NYS5</accession>
<keyword evidence="2" id="KW-1185">Reference proteome</keyword>
<evidence type="ECO:0000313" key="2">
    <source>
        <dbReference type="Proteomes" id="UP001631969"/>
    </source>
</evidence>
<sequence>MAPYDSLKKESPVYIDDQSDLPEGIKGLYIETGHTQMILLNKNLPVQVEKRCVLAEELGHYYTTFGNITDQTDVRNRKHEKRARNWAYEKLVPLDKLIAASRLGIRNRYELAEYLEITEPFLEEALLHFREKYGLYAAFENYFIYFDPLGVLERFEP</sequence>
<name>A0ACC7NYS5_9BACL</name>
<gene>
    <name evidence="1" type="ORF">ACI1P1_12810</name>
</gene>
<reference evidence="1" key="1">
    <citation type="submission" date="2024-12" db="EMBL/GenBank/DDBJ databases">
        <authorList>
            <person name="Wu N."/>
        </authorList>
    </citation>
    <scope>NUCLEOTIDE SEQUENCE</scope>
    <source>
        <strain evidence="1">P15</strain>
    </source>
</reference>
<comment type="caution">
    <text evidence="1">The sequence shown here is derived from an EMBL/GenBank/DDBJ whole genome shotgun (WGS) entry which is preliminary data.</text>
</comment>
<organism evidence="1 2">
    <name type="scientific">Paenibacillus mesotrionivorans</name>
    <dbReference type="NCBI Taxonomy" id="3160968"/>
    <lineage>
        <taxon>Bacteria</taxon>
        <taxon>Bacillati</taxon>
        <taxon>Bacillota</taxon>
        <taxon>Bacilli</taxon>
        <taxon>Bacillales</taxon>
        <taxon>Paenibacillaceae</taxon>
        <taxon>Paenibacillus</taxon>
    </lineage>
</organism>
<protein>
    <submittedName>
        <fullName evidence="1">ImmA/IrrE family metallo-endopeptidase</fullName>
    </submittedName>
</protein>
<dbReference type="EMBL" id="JBJURJ010000007">
    <property type="protein sequence ID" value="MFM9329169.1"/>
    <property type="molecule type" value="Genomic_DNA"/>
</dbReference>
<evidence type="ECO:0000313" key="1">
    <source>
        <dbReference type="EMBL" id="MFM9329169.1"/>
    </source>
</evidence>
<dbReference type="Proteomes" id="UP001631969">
    <property type="component" value="Unassembled WGS sequence"/>
</dbReference>